<name>A0A4R0GDY0_9ENTR</name>
<proteinExistence type="predicted"/>
<evidence type="ECO:0000256" key="1">
    <source>
        <dbReference type="SAM" id="Phobius"/>
    </source>
</evidence>
<gene>
    <name evidence="2" type="ORF">E0L20_08905</name>
</gene>
<evidence type="ECO:0000313" key="3">
    <source>
        <dbReference type="Proteomes" id="UP000291424"/>
    </source>
</evidence>
<evidence type="ECO:0000313" key="2">
    <source>
        <dbReference type="EMBL" id="TCB93351.1"/>
    </source>
</evidence>
<organism evidence="2 3">
    <name type="scientific">Enterobacter wuhouensis</name>
    <dbReference type="NCBI Taxonomy" id="2529381"/>
    <lineage>
        <taxon>Bacteria</taxon>
        <taxon>Pseudomonadati</taxon>
        <taxon>Pseudomonadota</taxon>
        <taxon>Gammaproteobacteria</taxon>
        <taxon>Enterobacterales</taxon>
        <taxon>Enterobacteriaceae</taxon>
        <taxon>Enterobacter</taxon>
    </lineage>
</organism>
<dbReference type="EMBL" id="SJOO01000003">
    <property type="protein sequence ID" value="TCB93351.1"/>
    <property type="molecule type" value="Genomic_DNA"/>
</dbReference>
<accession>A0A4R0GDY0</accession>
<dbReference type="AlphaFoldDB" id="A0A4R0GDY0"/>
<sequence length="74" mass="8894">MTFRFYETAVYFLNNVILVTRIVIICFTFFGKDGRELHQQKGELKIKFPERDHSLMLALRIIQNAIIQFRVRMN</sequence>
<feature type="transmembrane region" description="Helical" evidence="1">
    <location>
        <begin position="12"/>
        <end position="31"/>
    </location>
</feature>
<protein>
    <submittedName>
        <fullName evidence="2">Uncharacterized protein</fullName>
    </submittedName>
</protein>
<keyword evidence="1" id="KW-0812">Transmembrane</keyword>
<keyword evidence="1" id="KW-0472">Membrane</keyword>
<dbReference type="Proteomes" id="UP000291424">
    <property type="component" value="Unassembled WGS sequence"/>
</dbReference>
<keyword evidence="1" id="KW-1133">Transmembrane helix</keyword>
<dbReference type="OrthoDB" id="6614479at2"/>
<comment type="caution">
    <text evidence="2">The sequence shown here is derived from an EMBL/GenBank/DDBJ whole genome shotgun (WGS) entry which is preliminary data.</text>
</comment>
<reference evidence="2 3" key="1">
    <citation type="submission" date="2019-02" db="EMBL/GenBank/DDBJ databases">
        <title>The draft genome of Enterobacter spp. strains.</title>
        <authorList>
            <person name="Wang C."/>
            <person name="Feng Y."/>
            <person name="Zong Z."/>
        </authorList>
    </citation>
    <scope>NUCLEOTIDE SEQUENCE [LARGE SCALE GENOMIC DNA]</scope>
    <source>
        <strain evidence="2 3">WCHEW120002</strain>
    </source>
</reference>